<name>A0A7C9VE49_9HYPH</name>
<dbReference type="Gene3D" id="3.40.50.720">
    <property type="entry name" value="NAD(P)-binding Rossmann-like Domain"/>
    <property type="match status" value="1"/>
</dbReference>
<evidence type="ECO:0000256" key="1">
    <source>
        <dbReference type="ARBA" id="ARBA00023002"/>
    </source>
</evidence>
<reference evidence="5 6" key="1">
    <citation type="submission" date="2020-02" db="EMBL/GenBank/DDBJ databases">
        <title>Genome sequence of the type strain CGMCC 1.15528 of Mesorhizobium zhangyense.</title>
        <authorList>
            <person name="Gao J."/>
            <person name="Sun J."/>
        </authorList>
    </citation>
    <scope>NUCLEOTIDE SEQUENCE [LARGE SCALE GENOMIC DNA]</scope>
    <source>
        <strain evidence="5 6">CGMCC 1.15528</strain>
    </source>
</reference>
<evidence type="ECO:0000259" key="4">
    <source>
        <dbReference type="Pfam" id="PF08125"/>
    </source>
</evidence>
<dbReference type="InterPro" id="IPR013328">
    <property type="entry name" value="6PGD_dom2"/>
</dbReference>
<evidence type="ECO:0000313" key="6">
    <source>
        <dbReference type="Proteomes" id="UP000481252"/>
    </source>
</evidence>
<protein>
    <submittedName>
        <fullName evidence="5">Mannitol dehydrogenase family protein</fullName>
    </submittedName>
</protein>
<dbReference type="AlphaFoldDB" id="A0A7C9VE49"/>
<dbReference type="EMBL" id="JAAKZG010000006">
    <property type="protein sequence ID" value="NGN42590.1"/>
    <property type="molecule type" value="Genomic_DNA"/>
</dbReference>
<evidence type="ECO:0000313" key="5">
    <source>
        <dbReference type="EMBL" id="NGN42590.1"/>
    </source>
</evidence>
<dbReference type="Gene3D" id="1.10.1040.10">
    <property type="entry name" value="N-(1-d-carboxylethyl)-l-norvaline Dehydrogenase, domain 2"/>
    <property type="match status" value="1"/>
</dbReference>
<dbReference type="GO" id="GO:0016491">
    <property type="term" value="F:oxidoreductase activity"/>
    <property type="evidence" value="ECO:0007669"/>
    <property type="project" value="UniProtKB-KW"/>
</dbReference>
<dbReference type="SUPFAM" id="SSF51735">
    <property type="entry name" value="NAD(P)-binding Rossmann-fold domains"/>
    <property type="match status" value="1"/>
</dbReference>
<accession>A0A7C9VE49</accession>
<proteinExistence type="predicted"/>
<keyword evidence="6" id="KW-1185">Reference proteome</keyword>
<dbReference type="PANTHER" id="PTHR30524">
    <property type="entry name" value="MANNITOL-1-PHOSPHATE 5-DEHYDROGENASE"/>
    <property type="match status" value="1"/>
</dbReference>
<feature type="domain" description="Mannitol dehydrogenase N-terminal" evidence="3">
    <location>
        <begin position="44"/>
        <end position="197"/>
    </location>
</feature>
<dbReference type="SUPFAM" id="SSF48179">
    <property type="entry name" value="6-phosphogluconate dehydrogenase C-terminal domain-like"/>
    <property type="match status" value="1"/>
</dbReference>
<dbReference type="InterPro" id="IPR036291">
    <property type="entry name" value="NAD(P)-bd_dom_sf"/>
</dbReference>
<dbReference type="PANTHER" id="PTHR30524:SF0">
    <property type="entry name" value="ALTRONATE OXIDOREDUCTASE-RELATED"/>
    <property type="match status" value="1"/>
</dbReference>
<keyword evidence="2" id="KW-0520">NAD</keyword>
<dbReference type="Pfam" id="PF01232">
    <property type="entry name" value="Mannitol_dh"/>
    <property type="match status" value="1"/>
</dbReference>
<dbReference type="InterPro" id="IPR013131">
    <property type="entry name" value="Mannitol_DH_N"/>
</dbReference>
<organism evidence="5 6">
    <name type="scientific">Mesorhizobium zhangyense</name>
    <dbReference type="NCBI Taxonomy" id="1776730"/>
    <lineage>
        <taxon>Bacteria</taxon>
        <taxon>Pseudomonadati</taxon>
        <taxon>Pseudomonadota</taxon>
        <taxon>Alphaproteobacteria</taxon>
        <taxon>Hyphomicrobiales</taxon>
        <taxon>Phyllobacteriaceae</taxon>
        <taxon>Mesorhizobium</taxon>
    </lineage>
</organism>
<dbReference type="Pfam" id="PF08125">
    <property type="entry name" value="Mannitol_dh_C"/>
    <property type="match status" value="1"/>
</dbReference>
<keyword evidence="1" id="KW-0560">Oxidoreductase</keyword>
<feature type="domain" description="Mannitol dehydrogenase C-terminal" evidence="4">
    <location>
        <begin position="214"/>
        <end position="340"/>
    </location>
</feature>
<evidence type="ECO:0000256" key="2">
    <source>
        <dbReference type="ARBA" id="ARBA00023027"/>
    </source>
</evidence>
<dbReference type="InterPro" id="IPR008927">
    <property type="entry name" value="6-PGluconate_DH-like_C_sf"/>
</dbReference>
<sequence>MEGTVTIVAASGSAAGRARLQAFSDPAGFPVIIRGLEAGQTVDRTIQVKSVGRGLDAEADWAELMRIVVEEAEFILSNTTESGFAVPAGLTLDLTGMTASAPPSYPAKLLALLVARFAAGRSRLTILPTELVGRNGDVLKRTVLDLARRSRASDALLTWIEEQCVFANSLVDRIVSAPLDPAGAIAEPYALWAVENQPGLKLPCAHPAIRIVDDLEPVERLKIHILNLGHSFLAETWLTGRMDADETVRGMLTRAEIRNDLLSLYRDEVIPGFAVHGMGEAASAYAATTMERFENPFLDHRLADIASGHKTKVARRIGGFIEWAATADTNRKSPRLAAIAAKYAKEIAA</sequence>
<gene>
    <name evidence="5" type="ORF">G6N74_16095</name>
</gene>
<dbReference type="InterPro" id="IPR013118">
    <property type="entry name" value="Mannitol_DH_C"/>
</dbReference>
<evidence type="ECO:0000259" key="3">
    <source>
        <dbReference type="Pfam" id="PF01232"/>
    </source>
</evidence>
<comment type="caution">
    <text evidence="5">The sequence shown here is derived from an EMBL/GenBank/DDBJ whole genome shotgun (WGS) entry which is preliminary data.</text>
</comment>
<dbReference type="Proteomes" id="UP000481252">
    <property type="component" value="Unassembled WGS sequence"/>
</dbReference>